<protein>
    <submittedName>
        <fullName evidence="2">Uncharacterized protein</fullName>
    </submittedName>
</protein>
<reference evidence="2 3" key="1">
    <citation type="submission" date="2016-07" db="EMBL/GenBank/DDBJ databases">
        <title>Pervasive Adenine N6-methylation of Active Genes in Fungi.</title>
        <authorList>
            <consortium name="DOE Joint Genome Institute"/>
            <person name="Mondo S.J."/>
            <person name="Dannebaum R.O."/>
            <person name="Kuo R.C."/>
            <person name="Labutti K."/>
            <person name="Haridas S."/>
            <person name="Kuo A."/>
            <person name="Salamov A."/>
            <person name="Ahrendt S.R."/>
            <person name="Lipzen A."/>
            <person name="Sullivan W."/>
            <person name="Andreopoulos W.B."/>
            <person name="Clum A."/>
            <person name="Lindquist E."/>
            <person name="Daum C."/>
            <person name="Ramamoorthy G.K."/>
            <person name="Gryganskyi A."/>
            <person name="Culley D."/>
            <person name="Magnuson J.K."/>
            <person name="James T.Y."/>
            <person name="O'Malley M.A."/>
            <person name="Stajich J.E."/>
            <person name="Spatafora J.W."/>
            <person name="Visel A."/>
            <person name="Grigoriev I.V."/>
        </authorList>
    </citation>
    <scope>NUCLEOTIDE SEQUENCE [LARGE SCALE GENOMIC DNA]</scope>
    <source>
        <strain evidence="2 3">NRRL 3301</strain>
    </source>
</reference>
<dbReference type="OrthoDB" id="2289292at2759"/>
<name>A0A1X2GPM0_9FUNG</name>
<evidence type="ECO:0000313" key="2">
    <source>
        <dbReference type="EMBL" id="ORX58682.1"/>
    </source>
</evidence>
<dbReference type="AlphaFoldDB" id="A0A1X2GPM0"/>
<dbReference type="Proteomes" id="UP000242146">
    <property type="component" value="Unassembled WGS sequence"/>
</dbReference>
<keyword evidence="3" id="KW-1185">Reference proteome</keyword>
<feature type="region of interest" description="Disordered" evidence="1">
    <location>
        <begin position="432"/>
        <end position="454"/>
    </location>
</feature>
<feature type="compositionally biased region" description="Low complexity" evidence="1">
    <location>
        <begin position="437"/>
        <end position="452"/>
    </location>
</feature>
<feature type="region of interest" description="Disordered" evidence="1">
    <location>
        <begin position="488"/>
        <end position="515"/>
    </location>
</feature>
<feature type="region of interest" description="Disordered" evidence="1">
    <location>
        <begin position="553"/>
        <end position="574"/>
    </location>
</feature>
<proteinExistence type="predicted"/>
<evidence type="ECO:0000256" key="1">
    <source>
        <dbReference type="SAM" id="MobiDB-lite"/>
    </source>
</evidence>
<organism evidence="2 3">
    <name type="scientific">Hesseltinella vesiculosa</name>
    <dbReference type="NCBI Taxonomy" id="101127"/>
    <lineage>
        <taxon>Eukaryota</taxon>
        <taxon>Fungi</taxon>
        <taxon>Fungi incertae sedis</taxon>
        <taxon>Mucoromycota</taxon>
        <taxon>Mucoromycotina</taxon>
        <taxon>Mucoromycetes</taxon>
        <taxon>Mucorales</taxon>
        <taxon>Cunninghamellaceae</taxon>
        <taxon>Hesseltinella</taxon>
    </lineage>
</organism>
<sequence>MRNRDSQFLSSSFRPKPHSVYVAFVVFNGPGPDHCPYHDPPIDPFVLLNRQQYLPMLPLFTKNRAAYQALTLASPDFYSILQWTLGSTACSDPSSTSLLSRFIHSHARLLQLLGCQQSNSHRGTLYRRPIILQHIKLLVVMFPFEQLQAMLPHPLSRASRLHWFPFPDTPAGLLLHQTSKQNKPVNVQLPTPPSQILPWHPPSPPLTIHSSYHASLAPGLYLALFYPQASPGQRSIQLYLERHHEQRLPCMKIRDNTALAHGEWEWLQTLRSNYREPPRLDPKDFLTKDQHHQHRHLCEHQQQQLAPFKQEIEIARQRLAARTGIPLRLDHLYVDDCLVDQHPPTLSSAFPAGPLRRLSLADMMTANPSNAGWSQPVRVRLLVLVYPLTLTPQFPTRPDFDFYPGHLFDTLHPYHLSHQAALSVPPVPPIQPPPICPSSSTASSSSTLSGATKVAQKDDMSMHDLFSSQPQSATIRISQVLPAVDILDKNGKTKKKKKNKDKKTKPSSFADYPAGFDPLPPTLRRLLHYDRVRGPICPTTEVPLPSLRMSMPPPSLANSSPIPAVSAPRTRPPSCPSPMYSDLPDLTHLRSSHRLSMVSMKQWWSHHRPKRQSMIVG</sequence>
<comment type="caution">
    <text evidence="2">The sequence shown here is derived from an EMBL/GenBank/DDBJ whole genome shotgun (WGS) entry which is preliminary data.</text>
</comment>
<dbReference type="EMBL" id="MCGT01000006">
    <property type="protein sequence ID" value="ORX58682.1"/>
    <property type="molecule type" value="Genomic_DNA"/>
</dbReference>
<evidence type="ECO:0000313" key="3">
    <source>
        <dbReference type="Proteomes" id="UP000242146"/>
    </source>
</evidence>
<accession>A0A1X2GPM0</accession>
<feature type="compositionally biased region" description="Basic residues" evidence="1">
    <location>
        <begin position="492"/>
        <end position="505"/>
    </location>
</feature>
<gene>
    <name evidence="2" type="ORF">DM01DRAFT_356285</name>
</gene>